<dbReference type="GO" id="GO:0051537">
    <property type="term" value="F:2 iron, 2 sulfur cluster binding"/>
    <property type="evidence" value="ECO:0007669"/>
    <property type="project" value="UniProtKB-KW"/>
</dbReference>
<dbReference type="PANTHER" id="PTHR21496">
    <property type="entry name" value="FERREDOXIN-RELATED"/>
    <property type="match status" value="1"/>
</dbReference>
<evidence type="ECO:0000256" key="1">
    <source>
        <dbReference type="ARBA" id="ARBA00022714"/>
    </source>
</evidence>
<dbReference type="Proteomes" id="UP000593802">
    <property type="component" value="Chromosome"/>
</dbReference>
<dbReference type="GO" id="GO:0046872">
    <property type="term" value="F:metal ion binding"/>
    <property type="evidence" value="ECO:0007669"/>
    <property type="project" value="UniProtKB-KW"/>
</dbReference>
<dbReference type="CDD" id="cd03467">
    <property type="entry name" value="Rieske"/>
    <property type="match status" value="1"/>
</dbReference>
<sequence length="116" mass="13336">MKHVVCKQTDVQPGGKLLINVNRVPVIVARNSSEEWTAFYGRCPHRGADLNRSFLTYETASDEPGKYEICNENEMIRCPWHGFEFDTKSGCTVFNSKLKMKTYKVFVEEENVVVEL</sequence>
<dbReference type="KEGG" id="eff:skT53_26830"/>
<name>A0A7I8DC06_9BACL</name>
<dbReference type="Gene3D" id="2.102.10.10">
    <property type="entry name" value="Rieske [2Fe-2S] iron-sulphur domain"/>
    <property type="match status" value="1"/>
</dbReference>
<evidence type="ECO:0000313" key="7">
    <source>
        <dbReference type="Proteomes" id="UP000593802"/>
    </source>
</evidence>
<dbReference type="RefSeq" id="WP_200757967.1">
    <property type="nucleotide sequence ID" value="NZ_AP023366.1"/>
</dbReference>
<organism evidence="6 7">
    <name type="scientific">Effusibacillus dendaii</name>
    <dbReference type="NCBI Taxonomy" id="2743772"/>
    <lineage>
        <taxon>Bacteria</taxon>
        <taxon>Bacillati</taxon>
        <taxon>Bacillota</taxon>
        <taxon>Bacilli</taxon>
        <taxon>Bacillales</taxon>
        <taxon>Alicyclobacillaceae</taxon>
        <taxon>Effusibacillus</taxon>
    </lineage>
</organism>
<dbReference type="AlphaFoldDB" id="A0A7I8DC06"/>
<dbReference type="PROSITE" id="PS51296">
    <property type="entry name" value="RIESKE"/>
    <property type="match status" value="1"/>
</dbReference>
<dbReference type="GO" id="GO:0004497">
    <property type="term" value="F:monooxygenase activity"/>
    <property type="evidence" value="ECO:0007669"/>
    <property type="project" value="UniProtKB-ARBA"/>
</dbReference>
<gene>
    <name evidence="6" type="ORF">skT53_26830</name>
</gene>
<evidence type="ECO:0000256" key="3">
    <source>
        <dbReference type="ARBA" id="ARBA00023004"/>
    </source>
</evidence>
<evidence type="ECO:0000313" key="6">
    <source>
        <dbReference type="EMBL" id="BCJ87698.1"/>
    </source>
</evidence>
<accession>A0A7I8DC06</accession>
<dbReference type="Pfam" id="PF00355">
    <property type="entry name" value="Rieske"/>
    <property type="match status" value="1"/>
</dbReference>
<keyword evidence="7" id="KW-1185">Reference proteome</keyword>
<dbReference type="EMBL" id="AP023366">
    <property type="protein sequence ID" value="BCJ87698.1"/>
    <property type="molecule type" value="Genomic_DNA"/>
</dbReference>
<dbReference type="PANTHER" id="PTHR21496:SF23">
    <property type="entry name" value="3-PHENYLPROPIONATE_CINNAMIC ACID DIOXYGENASE FERREDOXIN SUBUNIT"/>
    <property type="match status" value="1"/>
</dbReference>
<feature type="domain" description="Rieske" evidence="5">
    <location>
        <begin position="3"/>
        <end position="114"/>
    </location>
</feature>
<reference evidence="6 7" key="1">
    <citation type="submission" date="2020-08" db="EMBL/GenBank/DDBJ databases">
        <title>Complete Genome Sequence of Effusibacillus dendaii Strain skT53, Isolated from Farmland soil.</title>
        <authorList>
            <person name="Konishi T."/>
            <person name="Kawasaki H."/>
        </authorList>
    </citation>
    <scope>NUCLEOTIDE SEQUENCE [LARGE SCALE GENOMIC DNA]</scope>
    <source>
        <strain evidence="7">skT53</strain>
    </source>
</reference>
<proteinExistence type="predicted"/>
<keyword evidence="4" id="KW-0411">Iron-sulfur</keyword>
<protein>
    <recommendedName>
        <fullName evidence="5">Rieske domain-containing protein</fullName>
    </recommendedName>
</protein>
<evidence type="ECO:0000259" key="5">
    <source>
        <dbReference type="PROSITE" id="PS51296"/>
    </source>
</evidence>
<evidence type="ECO:0000256" key="2">
    <source>
        <dbReference type="ARBA" id="ARBA00022723"/>
    </source>
</evidence>
<keyword evidence="2" id="KW-0479">Metal-binding</keyword>
<dbReference type="InterPro" id="IPR017941">
    <property type="entry name" value="Rieske_2Fe-2S"/>
</dbReference>
<dbReference type="GO" id="GO:0016705">
    <property type="term" value="F:oxidoreductase activity, acting on paired donors, with incorporation or reduction of molecular oxygen"/>
    <property type="evidence" value="ECO:0007669"/>
    <property type="project" value="UniProtKB-ARBA"/>
</dbReference>
<keyword evidence="3" id="KW-0408">Iron</keyword>
<dbReference type="InterPro" id="IPR036922">
    <property type="entry name" value="Rieske_2Fe-2S_sf"/>
</dbReference>
<dbReference type="SUPFAM" id="SSF50022">
    <property type="entry name" value="ISP domain"/>
    <property type="match status" value="1"/>
</dbReference>
<keyword evidence="1" id="KW-0001">2Fe-2S</keyword>
<evidence type="ECO:0000256" key="4">
    <source>
        <dbReference type="ARBA" id="ARBA00023014"/>
    </source>
</evidence>